<accession>A0AAV8UQ75</accession>
<reference evidence="3 4" key="1">
    <citation type="journal article" date="2023" name="Nat. Commun.">
        <title>Origin of minicircular mitochondrial genomes in red algae.</title>
        <authorList>
            <person name="Lee Y."/>
            <person name="Cho C.H."/>
            <person name="Lee Y.M."/>
            <person name="Park S.I."/>
            <person name="Yang J.H."/>
            <person name="West J.A."/>
            <person name="Bhattacharya D."/>
            <person name="Yoon H.S."/>
        </authorList>
    </citation>
    <scope>NUCLEOTIDE SEQUENCE [LARGE SCALE GENOMIC DNA]</scope>
    <source>
        <strain evidence="3 4">CCMP1338</strain>
        <tissue evidence="3">Whole cell</tissue>
    </source>
</reference>
<name>A0AAV8UQ75_9RHOD</name>
<comment type="similarity">
    <text evidence="1">Belongs to the KXD1 family.</text>
</comment>
<gene>
    <name evidence="3" type="ORF">NDN08_004748</name>
</gene>
<proteinExistence type="inferred from homology"/>
<evidence type="ECO:0000256" key="1">
    <source>
        <dbReference type="ARBA" id="ARBA00005913"/>
    </source>
</evidence>
<evidence type="ECO:0000313" key="4">
    <source>
        <dbReference type="Proteomes" id="UP001157974"/>
    </source>
</evidence>
<protein>
    <recommendedName>
        <fullName evidence="2">KxDL domain-containing protein</fullName>
    </recommendedName>
</protein>
<comment type="caution">
    <text evidence="3">The sequence shown here is derived from an EMBL/GenBank/DDBJ whole genome shotgun (WGS) entry which is preliminary data.</text>
</comment>
<sequence>MQADEEEKTAADSLIGSLARSGVVEPILEEQEKTRILLQEVSTKLSKSRAESAEVFAEVAPQLRRASLVARELLQDLEEIGVRIKSLKNVLRKQLKEAGKPDPS</sequence>
<dbReference type="Pfam" id="PF10241">
    <property type="entry name" value="KxDL"/>
    <property type="match status" value="1"/>
</dbReference>
<organism evidence="3 4">
    <name type="scientific">Rhodosorus marinus</name>
    <dbReference type="NCBI Taxonomy" id="101924"/>
    <lineage>
        <taxon>Eukaryota</taxon>
        <taxon>Rhodophyta</taxon>
        <taxon>Stylonematophyceae</taxon>
        <taxon>Stylonematales</taxon>
        <taxon>Stylonemataceae</taxon>
        <taxon>Rhodosorus</taxon>
    </lineage>
</organism>
<dbReference type="InterPro" id="IPR019371">
    <property type="entry name" value="KxDL_dom"/>
</dbReference>
<dbReference type="EMBL" id="JAMWBK010000007">
    <property type="protein sequence ID" value="KAJ8903646.1"/>
    <property type="molecule type" value="Genomic_DNA"/>
</dbReference>
<keyword evidence="4" id="KW-1185">Reference proteome</keyword>
<feature type="domain" description="KxDL" evidence="2">
    <location>
        <begin position="24"/>
        <end position="94"/>
    </location>
</feature>
<evidence type="ECO:0000313" key="3">
    <source>
        <dbReference type="EMBL" id="KAJ8903646.1"/>
    </source>
</evidence>
<dbReference type="Proteomes" id="UP001157974">
    <property type="component" value="Unassembled WGS sequence"/>
</dbReference>
<dbReference type="AlphaFoldDB" id="A0AAV8UQ75"/>
<evidence type="ECO:0000259" key="2">
    <source>
        <dbReference type="Pfam" id="PF10241"/>
    </source>
</evidence>